<organism evidence="2 3">
    <name type="scientific">Phytophthora fragariaefolia</name>
    <dbReference type="NCBI Taxonomy" id="1490495"/>
    <lineage>
        <taxon>Eukaryota</taxon>
        <taxon>Sar</taxon>
        <taxon>Stramenopiles</taxon>
        <taxon>Oomycota</taxon>
        <taxon>Peronosporomycetes</taxon>
        <taxon>Peronosporales</taxon>
        <taxon>Peronosporaceae</taxon>
        <taxon>Phytophthora</taxon>
    </lineage>
</organism>
<dbReference type="AlphaFoldDB" id="A0A9W6XDH2"/>
<evidence type="ECO:0000313" key="2">
    <source>
        <dbReference type="EMBL" id="GMF36720.1"/>
    </source>
</evidence>
<accession>A0A9W6XDH2</accession>
<sequence length="210" mass="22765">MPCSSNRDPHRELMLDLINELISTRWTAAPSNGCMLYSGTMPTADERPSPSPVSTAFAAASPAESPKKGCTAVSSKQMFQVANLKRRQCIICRWEDRYATEVTDFCIIHAVCLCKEFHPPKDGECPVSGMSTKDMCYDNHISFANGQAIYTCGMAGRSFDDYSFDVTDTSNLAANVAKFIVNSTDASAPTASRTPSRATTSPRTTTSTCA</sequence>
<gene>
    <name evidence="2" type="ORF">Pfra01_001008900</name>
</gene>
<name>A0A9W6XDH2_9STRA</name>
<dbReference type="EMBL" id="BSXT01000957">
    <property type="protein sequence ID" value="GMF36720.1"/>
    <property type="molecule type" value="Genomic_DNA"/>
</dbReference>
<evidence type="ECO:0000256" key="1">
    <source>
        <dbReference type="SAM" id="MobiDB-lite"/>
    </source>
</evidence>
<dbReference type="Proteomes" id="UP001165121">
    <property type="component" value="Unassembled WGS sequence"/>
</dbReference>
<protein>
    <submittedName>
        <fullName evidence="2">Unnamed protein product</fullName>
    </submittedName>
</protein>
<keyword evidence="3" id="KW-1185">Reference proteome</keyword>
<proteinExistence type="predicted"/>
<reference evidence="2" key="1">
    <citation type="submission" date="2023-04" db="EMBL/GenBank/DDBJ databases">
        <title>Phytophthora fragariaefolia NBRC 109709.</title>
        <authorList>
            <person name="Ichikawa N."/>
            <person name="Sato H."/>
            <person name="Tonouchi N."/>
        </authorList>
    </citation>
    <scope>NUCLEOTIDE SEQUENCE</scope>
    <source>
        <strain evidence="2">NBRC 109709</strain>
    </source>
</reference>
<evidence type="ECO:0000313" key="3">
    <source>
        <dbReference type="Proteomes" id="UP001165121"/>
    </source>
</evidence>
<feature type="region of interest" description="Disordered" evidence="1">
    <location>
        <begin position="187"/>
        <end position="210"/>
    </location>
</feature>
<comment type="caution">
    <text evidence="2">The sequence shown here is derived from an EMBL/GenBank/DDBJ whole genome shotgun (WGS) entry which is preliminary data.</text>
</comment>